<dbReference type="Pfam" id="PF00496">
    <property type="entry name" value="SBP_bac_5"/>
    <property type="match status" value="1"/>
</dbReference>
<dbReference type="Gene3D" id="3.10.105.10">
    <property type="entry name" value="Dipeptide-binding Protein, Domain 3"/>
    <property type="match status" value="1"/>
</dbReference>
<dbReference type="Gene3D" id="3.40.190.10">
    <property type="entry name" value="Periplasmic binding protein-like II"/>
    <property type="match status" value="1"/>
</dbReference>
<dbReference type="PROSITE" id="PS51257">
    <property type="entry name" value="PROKAR_LIPOPROTEIN"/>
    <property type="match status" value="1"/>
</dbReference>
<dbReference type="PANTHER" id="PTHR30290:SF10">
    <property type="entry name" value="PERIPLASMIC OLIGOPEPTIDE-BINDING PROTEIN-RELATED"/>
    <property type="match status" value="1"/>
</dbReference>
<accession>A0ABQ3ICL3</accession>
<dbReference type="RefSeq" id="WP_191242964.1">
    <property type="nucleotide sequence ID" value="NZ_BNAU01000001.1"/>
</dbReference>
<sequence length="498" mass="53024">MKPRPGRLRIGALAAAVLLAVSACSGAASGGGTPGQLTVAGFYPIVTLDPHGPQADAGTASAGTQIYSRLVRLQDGQYVPDLATGWTASPDAKTWTFTLRDGLTFSDGSPLGPGDVVASVQRIANLKGPQAASWSGITATAAGTNQVVLTATKPDASVLGKLTLLWITPAVRSEEPGFFNRPVGSGPFRVDGFTPGQSLVLVPNEHFWGERPKLDKVVMRTIPEVSARVAALRTGEIQATWGIPDDQIAQVEGEPGITVESVPSLAVYTMWMNSGRPALADERVRRALWQAVDFGSIIASLYPETGSPADSPVPPGVPGYAKQPPVVHDPAAAKEALTQAGFDFGRTLELQFSGAEFRQFTQAVASDLAKIGVKVEPREKEKAVFLEDLLGMRWDINLQSLAIDTGDLASNLGRLYPCAAGRTGYCDPELDRVLAEAGAISDPARRAELYGQAQRIIWRAAVGMYPMFVNIPYAWRDTVHGFRTSPAYQPDFTKVTVS</sequence>
<name>A0ABQ3ICL3_9PSEU</name>
<keyword evidence="8" id="KW-1185">Reference proteome</keyword>
<evidence type="ECO:0000256" key="3">
    <source>
        <dbReference type="ARBA" id="ARBA00022448"/>
    </source>
</evidence>
<dbReference type="SUPFAM" id="SSF53850">
    <property type="entry name" value="Periplasmic binding protein-like II"/>
    <property type="match status" value="1"/>
</dbReference>
<evidence type="ECO:0000256" key="4">
    <source>
        <dbReference type="ARBA" id="ARBA00022729"/>
    </source>
</evidence>
<dbReference type="InterPro" id="IPR030678">
    <property type="entry name" value="Peptide/Ni-bd"/>
</dbReference>
<dbReference type="InterPro" id="IPR039424">
    <property type="entry name" value="SBP_5"/>
</dbReference>
<feature type="domain" description="Solute-binding protein family 5" evidence="6">
    <location>
        <begin position="78"/>
        <end position="419"/>
    </location>
</feature>
<keyword evidence="4 5" id="KW-0732">Signal</keyword>
<evidence type="ECO:0000256" key="5">
    <source>
        <dbReference type="SAM" id="SignalP"/>
    </source>
</evidence>
<comment type="subcellular location">
    <subcellularLocation>
        <location evidence="1">Cell envelope</location>
    </subcellularLocation>
</comment>
<dbReference type="PIRSF" id="PIRSF002741">
    <property type="entry name" value="MppA"/>
    <property type="match status" value="1"/>
</dbReference>
<dbReference type="PANTHER" id="PTHR30290">
    <property type="entry name" value="PERIPLASMIC BINDING COMPONENT OF ABC TRANSPORTER"/>
    <property type="match status" value="1"/>
</dbReference>
<gene>
    <name evidence="7" type="ORF">GCM10017786_06400</name>
</gene>
<evidence type="ECO:0000313" key="7">
    <source>
        <dbReference type="EMBL" id="GHE79292.1"/>
    </source>
</evidence>
<comment type="similarity">
    <text evidence="2">Belongs to the bacterial solute-binding protein 5 family.</text>
</comment>
<organism evidence="7 8">
    <name type="scientific">Amycolatopsis deserti</name>
    <dbReference type="NCBI Taxonomy" id="185696"/>
    <lineage>
        <taxon>Bacteria</taxon>
        <taxon>Bacillati</taxon>
        <taxon>Actinomycetota</taxon>
        <taxon>Actinomycetes</taxon>
        <taxon>Pseudonocardiales</taxon>
        <taxon>Pseudonocardiaceae</taxon>
        <taxon>Amycolatopsis</taxon>
    </lineage>
</organism>
<feature type="signal peptide" evidence="5">
    <location>
        <begin position="1"/>
        <end position="27"/>
    </location>
</feature>
<protein>
    <submittedName>
        <fullName evidence="7">ABC transporter substrate-binding protein</fullName>
    </submittedName>
</protein>
<keyword evidence="3" id="KW-0813">Transport</keyword>
<evidence type="ECO:0000313" key="8">
    <source>
        <dbReference type="Proteomes" id="UP000605897"/>
    </source>
</evidence>
<comment type="caution">
    <text evidence="7">The sequence shown here is derived from an EMBL/GenBank/DDBJ whole genome shotgun (WGS) entry which is preliminary data.</text>
</comment>
<dbReference type="CDD" id="cd00995">
    <property type="entry name" value="PBP2_NikA_DppA_OppA_like"/>
    <property type="match status" value="1"/>
</dbReference>
<dbReference type="Proteomes" id="UP000605897">
    <property type="component" value="Unassembled WGS sequence"/>
</dbReference>
<reference evidence="8" key="1">
    <citation type="journal article" date="2019" name="Int. J. Syst. Evol. Microbiol.">
        <title>The Global Catalogue of Microorganisms (GCM) 10K type strain sequencing project: providing services to taxonomists for standard genome sequencing and annotation.</title>
        <authorList>
            <consortium name="The Broad Institute Genomics Platform"/>
            <consortium name="The Broad Institute Genome Sequencing Center for Infectious Disease"/>
            <person name="Wu L."/>
            <person name="Ma J."/>
        </authorList>
    </citation>
    <scope>NUCLEOTIDE SEQUENCE [LARGE SCALE GENOMIC DNA]</scope>
    <source>
        <strain evidence="8">CGMCC 4.7677</strain>
    </source>
</reference>
<evidence type="ECO:0000259" key="6">
    <source>
        <dbReference type="Pfam" id="PF00496"/>
    </source>
</evidence>
<dbReference type="EMBL" id="BNAU01000001">
    <property type="protein sequence ID" value="GHE79292.1"/>
    <property type="molecule type" value="Genomic_DNA"/>
</dbReference>
<dbReference type="InterPro" id="IPR000914">
    <property type="entry name" value="SBP_5_dom"/>
</dbReference>
<feature type="chain" id="PRO_5046967849" evidence="5">
    <location>
        <begin position="28"/>
        <end position="498"/>
    </location>
</feature>
<evidence type="ECO:0000256" key="2">
    <source>
        <dbReference type="ARBA" id="ARBA00005695"/>
    </source>
</evidence>
<evidence type="ECO:0000256" key="1">
    <source>
        <dbReference type="ARBA" id="ARBA00004196"/>
    </source>
</evidence>
<dbReference type="Gene3D" id="3.90.76.10">
    <property type="entry name" value="Dipeptide-binding Protein, Domain 1"/>
    <property type="match status" value="1"/>
</dbReference>
<proteinExistence type="inferred from homology"/>